<dbReference type="STRING" id="2074.BG845_04616"/>
<evidence type="ECO:0000256" key="1">
    <source>
        <dbReference type="SAM" id="MobiDB-lite"/>
    </source>
</evidence>
<sequence>MSKYTSTVPSPSVLLSNSRTVIPGDASSAPGSSASSRDSGSPSVFARAYSVDRVGLRVPFSISDSDPLPMPARVASAPTESRWARRAARTRSPTAIRRVSVSTRPL</sequence>
<accession>A0A1Y2MRJ4</accession>
<protein>
    <submittedName>
        <fullName evidence="2">Uncharacterized protein</fullName>
    </submittedName>
</protein>
<comment type="caution">
    <text evidence="2">The sequence shown here is derived from an EMBL/GenBank/DDBJ whole genome shotgun (WGS) entry which is preliminary data.</text>
</comment>
<feature type="region of interest" description="Disordered" evidence="1">
    <location>
        <begin position="79"/>
        <end position="106"/>
    </location>
</feature>
<organism evidence="2 3">
    <name type="scientific">Pseudonocardia autotrophica</name>
    <name type="common">Amycolata autotrophica</name>
    <name type="synonym">Nocardia autotrophica</name>
    <dbReference type="NCBI Taxonomy" id="2074"/>
    <lineage>
        <taxon>Bacteria</taxon>
        <taxon>Bacillati</taxon>
        <taxon>Actinomycetota</taxon>
        <taxon>Actinomycetes</taxon>
        <taxon>Pseudonocardiales</taxon>
        <taxon>Pseudonocardiaceae</taxon>
        <taxon>Pseudonocardia</taxon>
    </lineage>
</organism>
<dbReference type="AlphaFoldDB" id="A0A1Y2MRJ4"/>
<feature type="compositionally biased region" description="Polar residues" evidence="1">
    <location>
        <begin position="1"/>
        <end position="20"/>
    </location>
</feature>
<keyword evidence="3" id="KW-1185">Reference proteome</keyword>
<evidence type="ECO:0000313" key="3">
    <source>
        <dbReference type="Proteomes" id="UP000194360"/>
    </source>
</evidence>
<reference evidence="2 3" key="1">
    <citation type="submission" date="2016-09" db="EMBL/GenBank/DDBJ databases">
        <title>Pseudonocardia autotrophica DSM535, a candidate organism with high potential of specific P450 cytochromes.</title>
        <authorList>
            <person name="Grumaz C."/>
            <person name="Vainshtein Y."/>
            <person name="Kirstahler P."/>
            <person name="Sohn K."/>
        </authorList>
    </citation>
    <scope>NUCLEOTIDE SEQUENCE [LARGE SCALE GENOMIC DNA]</scope>
    <source>
        <strain evidence="2 3">DSM 535</strain>
    </source>
</reference>
<dbReference type="EMBL" id="MIGB01000029">
    <property type="protein sequence ID" value="OSY37579.1"/>
    <property type="molecule type" value="Genomic_DNA"/>
</dbReference>
<dbReference type="Proteomes" id="UP000194360">
    <property type="component" value="Unassembled WGS sequence"/>
</dbReference>
<gene>
    <name evidence="2" type="ORF">BG845_04616</name>
</gene>
<proteinExistence type="predicted"/>
<name>A0A1Y2MRJ4_PSEAH</name>
<feature type="compositionally biased region" description="Low complexity" evidence="1">
    <location>
        <begin position="23"/>
        <end position="43"/>
    </location>
</feature>
<feature type="region of interest" description="Disordered" evidence="1">
    <location>
        <begin position="1"/>
        <end position="43"/>
    </location>
</feature>
<evidence type="ECO:0000313" key="2">
    <source>
        <dbReference type="EMBL" id="OSY37579.1"/>
    </source>
</evidence>